<dbReference type="RefSeq" id="WP_416345062.1">
    <property type="nucleotide sequence ID" value="NZ_JALQCY010000005.1"/>
</dbReference>
<comment type="caution">
    <text evidence="1">The sequence shown here is derived from an EMBL/GenBank/DDBJ whole genome shotgun (WGS) entry which is preliminary data.</text>
</comment>
<accession>A0ABT0J6V0</accession>
<evidence type="ECO:0008006" key="3">
    <source>
        <dbReference type="Google" id="ProtNLM"/>
    </source>
</evidence>
<reference evidence="1 2" key="1">
    <citation type="submission" date="2022-02" db="EMBL/GenBank/DDBJ databases">
        <title>The car tank lid bacteriome: a reservoir of bacteria with potential in bioremediation of fuel.</title>
        <authorList>
            <person name="Vidal-Verdu A."/>
            <person name="Gomez-Martinez D."/>
            <person name="Latorre-Perez A."/>
            <person name="Pereto J."/>
            <person name="Porcar M."/>
        </authorList>
    </citation>
    <scope>NUCLEOTIDE SEQUENCE [LARGE SCALE GENOMIC DNA]</scope>
    <source>
        <strain evidence="1 2">4D.3</strain>
    </source>
</reference>
<gene>
    <name evidence="1" type="ORF">M1843_15780</name>
</gene>
<evidence type="ECO:0000313" key="1">
    <source>
        <dbReference type="EMBL" id="MCK9795210.1"/>
    </source>
</evidence>
<proteinExistence type="predicted"/>
<dbReference type="InterPro" id="IPR046828">
    <property type="entry name" value="RepSA"/>
</dbReference>
<organism evidence="1 2">
    <name type="scientific">Isoptericola peretonis</name>
    <dbReference type="NCBI Taxonomy" id="2918523"/>
    <lineage>
        <taxon>Bacteria</taxon>
        <taxon>Bacillati</taxon>
        <taxon>Actinomycetota</taxon>
        <taxon>Actinomycetes</taxon>
        <taxon>Micrococcales</taxon>
        <taxon>Promicromonosporaceae</taxon>
        <taxon>Isoptericola</taxon>
    </lineage>
</organism>
<dbReference type="EMBL" id="JALQCY010000005">
    <property type="protein sequence ID" value="MCK9795210.1"/>
    <property type="molecule type" value="Genomic_DNA"/>
</dbReference>
<dbReference type="Proteomes" id="UP001651050">
    <property type="component" value="Unassembled WGS sequence"/>
</dbReference>
<evidence type="ECO:0000313" key="2">
    <source>
        <dbReference type="Proteomes" id="UP001651050"/>
    </source>
</evidence>
<sequence length="508" mass="55847">MTTATRDGFPGFGPDAPLELGDLVASEAESIVGRLADGTMPALAATLAKVGNCAHPVRLVGSSETVDTRTGEITTFRSVDEPMGRLFKPCGNRREEVCPSCSRIYARDTFELVSTGLHGGKGVPATVQTNPLLFVTLTAPSFGAVHSARDGKQPCHPRSRTGVCPHGRRLTCWAHHDIDDPDVGAPLCPDCYDVESAVVWQWHAPELWRRFTIALRRQLAAELGVTERDLKHHARLEYAKVAEFQARGLVHFHGLVRIDGPDGPGSPAPITASALERGVRDAVTAVQYAAMPVDDGDVERILRFGSQTDVRVVRDGAAAGDQITAEQVAAYLAKYSTKSAGVDPRRPAPHLERIIDSCRALATRALAGCPFGCDERVNDRRARLCGECCQNTYALLGRWALMLGFRGHFSSKSRRYSVTLGALRRARRRFQRYAADSRHRDEVLDVRELEDRLMADEEETTLVIANWAFEGSGWPRAGDKALADAAASRAREYEKWRADRRHARIHRA</sequence>
<name>A0ABT0J6V0_9MICO</name>
<dbReference type="Pfam" id="PF20199">
    <property type="entry name" value="RepSA"/>
    <property type="match status" value="1"/>
</dbReference>
<protein>
    <recommendedName>
        <fullName evidence="3">Replication initiation protein</fullName>
    </recommendedName>
</protein>
<keyword evidence="2" id="KW-1185">Reference proteome</keyword>